<dbReference type="InterPro" id="IPR050311">
    <property type="entry name" value="ORC1/CDC6"/>
</dbReference>
<evidence type="ECO:0000256" key="3">
    <source>
        <dbReference type="ARBA" id="ARBA00022741"/>
    </source>
</evidence>
<dbReference type="InterPro" id="IPR027417">
    <property type="entry name" value="P-loop_NTPase"/>
</dbReference>
<dbReference type="SMART" id="SM01074">
    <property type="entry name" value="Cdc6_C"/>
    <property type="match status" value="1"/>
</dbReference>
<dbReference type="PANTHER" id="PTHR10763:SF22">
    <property type="entry name" value="ORC1-TYPE DNA REPLICATION PROTEIN"/>
    <property type="match status" value="1"/>
</dbReference>
<dbReference type="FunFam" id="1.10.8.60:FF:000073">
    <property type="entry name" value="ORC1-type DNA replication protein"/>
    <property type="match status" value="1"/>
</dbReference>
<dbReference type="PANTHER" id="PTHR10763">
    <property type="entry name" value="CELL DIVISION CONTROL PROTEIN 6-RELATED"/>
    <property type="match status" value="1"/>
</dbReference>
<feature type="domain" description="AAA+ ATPase" evidence="6">
    <location>
        <begin position="69"/>
        <end position="249"/>
    </location>
</feature>
<feature type="binding site" evidence="5">
    <location>
        <begin position="81"/>
        <end position="85"/>
    </location>
    <ligand>
        <name>ATP</name>
        <dbReference type="ChEBI" id="CHEBI:30616"/>
    </ligand>
</feature>
<feature type="binding site" evidence="5">
    <location>
        <position position="230"/>
    </location>
    <ligand>
        <name>ATP</name>
        <dbReference type="ChEBI" id="CHEBI:30616"/>
    </ligand>
</feature>
<dbReference type="Pfam" id="PF22703">
    <property type="entry name" value="Cdc6_lid"/>
    <property type="match status" value="1"/>
</dbReference>
<keyword evidence="3 5" id="KW-0547">Nucleotide-binding</keyword>
<feature type="domain" description="Cdc6 C-terminal" evidence="7">
    <location>
        <begin position="325"/>
        <end position="409"/>
    </location>
</feature>
<dbReference type="Proteomes" id="UP000319712">
    <property type="component" value="Unassembled WGS sequence"/>
</dbReference>
<evidence type="ECO:0000313" key="8">
    <source>
        <dbReference type="EMBL" id="SMO80094.1"/>
    </source>
</evidence>
<dbReference type="Pfam" id="PF13191">
    <property type="entry name" value="AAA_16"/>
    <property type="match status" value="1"/>
</dbReference>
<proteinExistence type="inferred from homology"/>
<dbReference type="CDD" id="cd08768">
    <property type="entry name" value="Cdc6_C"/>
    <property type="match status" value="1"/>
</dbReference>
<dbReference type="SUPFAM" id="SSF52540">
    <property type="entry name" value="P-loop containing nucleoside triphosphate hydrolases"/>
    <property type="match status" value="1"/>
</dbReference>
<evidence type="ECO:0000259" key="6">
    <source>
        <dbReference type="SMART" id="SM00382"/>
    </source>
</evidence>
<evidence type="ECO:0000256" key="5">
    <source>
        <dbReference type="HAMAP-Rule" id="MF_01407"/>
    </source>
</evidence>
<gene>
    <name evidence="8" type="ORF">SAMN06264867_109143</name>
</gene>
<evidence type="ECO:0000313" key="9">
    <source>
        <dbReference type="Proteomes" id="UP000319712"/>
    </source>
</evidence>
<keyword evidence="9" id="KW-1185">Reference proteome</keyword>
<keyword evidence="2 5" id="KW-0235">DNA replication</keyword>
<dbReference type="InterPro" id="IPR003593">
    <property type="entry name" value="AAA+_ATPase"/>
</dbReference>
<dbReference type="Gene3D" id="3.40.50.300">
    <property type="entry name" value="P-loop containing nucleotide triphosphate hydrolases"/>
    <property type="match status" value="1"/>
</dbReference>
<organism evidence="8 9">
    <name type="scientific">Halorubrum cibi</name>
    <dbReference type="NCBI Taxonomy" id="413815"/>
    <lineage>
        <taxon>Archaea</taxon>
        <taxon>Methanobacteriati</taxon>
        <taxon>Methanobacteriota</taxon>
        <taxon>Stenosarchaea group</taxon>
        <taxon>Halobacteria</taxon>
        <taxon>Halobacteriales</taxon>
        <taxon>Haloferacaceae</taxon>
        <taxon>Halorubrum</taxon>
    </lineage>
</organism>
<keyword evidence="4 5" id="KW-0067">ATP-binding</keyword>
<evidence type="ECO:0000259" key="7">
    <source>
        <dbReference type="SMART" id="SM01074"/>
    </source>
</evidence>
<comment type="function">
    <text evidence="5">Involved in regulation of DNA replication.</text>
</comment>
<dbReference type="Gene3D" id="1.10.10.10">
    <property type="entry name" value="Winged helix-like DNA-binding domain superfamily/Winged helix DNA-binding domain"/>
    <property type="match status" value="1"/>
</dbReference>
<dbReference type="HAMAP" id="MF_01407">
    <property type="entry name" value="ORC1_type_DNA_replic_protein"/>
    <property type="match status" value="1"/>
</dbReference>
<dbReference type="InterPro" id="IPR015163">
    <property type="entry name" value="Cdc6_C"/>
</dbReference>
<protein>
    <recommendedName>
        <fullName evidence="5">ORC1-type DNA replication protein</fullName>
    </recommendedName>
</protein>
<evidence type="ECO:0000256" key="1">
    <source>
        <dbReference type="ARBA" id="ARBA00006184"/>
    </source>
</evidence>
<dbReference type="EMBL" id="FXTD01000009">
    <property type="protein sequence ID" value="SMO80094.1"/>
    <property type="molecule type" value="Genomic_DNA"/>
</dbReference>
<dbReference type="InterPro" id="IPR036390">
    <property type="entry name" value="WH_DNA-bd_sf"/>
</dbReference>
<dbReference type="Pfam" id="PF09079">
    <property type="entry name" value="WHD_Cdc6"/>
    <property type="match status" value="1"/>
</dbReference>
<reference evidence="8 9" key="1">
    <citation type="submission" date="2017-05" db="EMBL/GenBank/DDBJ databases">
        <authorList>
            <person name="Varghese N."/>
            <person name="Submissions S."/>
        </authorList>
    </citation>
    <scope>NUCLEOTIDE SEQUENCE [LARGE SCALE GENOMIC DNA]</scope>
    <source>
        <strain evidence="8 9">DSM 19504</strain>
    </source>
</reference>
<evidence type="ECO:0000256" key="2">
    <source>
        <dbReference type="ARBA" id="ARBA00022705"/>
    </source>
</evidence>
<dbReference type="InterPro" id="IPR055237">
    <property type="entry name" value="Cdc6_lid"/>
</dbReference>
<feature type="binding site" evidence="5">
    <location>
        <position position="242"/>
    </location>
    <ligand>
        <name>ATP</name>
        <dbReference type="ChEBI" id="CHEBI:30616"/>
    </ligand>
</feature>
<dbReference type="GO" id="GO:0005524">
    <property type="term" value="F:ATP binding"/>
    <property type="evidence" value="ECO:0007669"/>
    <property type="project" value="UniProtKB-UniRule"/>
</dbReference>
<dbReference type="InterPro" id="IPR036388">
    <property type="entry name" value="WH-like_DNA-bd_sf"/>
</dbReference>
<dbReference type="NCBIfam" id="TIGR02928">
    <property type="entry name" value="orc1/cdc6 family replication initiation protein"/>
    <property type="match status" value="1"/>
</dbReference>
<comment type="similarity">
    <text evidence="1 5">Belongs to the CDC6/cdc18 family.</text>
</comment>
<sequence>MKQTNTQIYIEIDCRMEHMSEDLFSDITDTLFENKAILSEEYQPDEIVEREDEIDAFRSALKDVLFGRNPSNVFIYGKTGVGKTAVTEYIMTALKAEVKRRDDADELHVHFRNCNDDTVYRTVRALINSIRGDNREPFPETGHSTAHALETLYEEMDSNGGTYLFVLDEIDHLSDPNTLLYELPRARANDHLTASRVGVIGISNNYAFRSSLSPKVKDTLMEKEIAFSPYDADELRSILTTRAEKALIEDAWDDSAIKLAAANAAKDTGSARQAIDLLREGGDVAEENGASEITDEHIEVAVDRVQRGRVENKLRDQTMHGQLILEALAKLEVGGSTPAKSKQVQQAYVRVAEGRQQDPLTTLKSIQNHLADLTMLGFLERTEHNEGRAGGAHYQYELALDPTIVLETRDAIEAEST</sequence>
<evidence type="ECO:0000256" key="4">
    <source>
        <dbReference type="ARBA" id="ARBA00022840"/>
    </source>
</evidence>
<dbReference type="GO" id="GO:0006260">
    <property type="term" value="P:DNA replication"/>
    <property type="evidence" value="ECO:0007669"/>
    <property type="project" value="UniProtKB-UniRule"/>
</dbReference>
<dbReference type="Gene3D" id="1.10.8.60">
    <property type="match status" value="1"/>
</dbReference>
<accession>A0A521E839</accession>
<dbReference type="SUPFAM" id="SSF46785">
    <property type="entry name" value="Winged helix' DNA-binding domain"/>
    <property type="match status" value="1"/>
</dbReference>
<dbReference type="InterPro" id="IPR041664">
    <property type="entry name" value="AAA_16"/>
</dbReference>
<name>A0A521E839_9EURY</name>
<dbReference type="SMART" id="SM00382">
    <property type="entry name" value="AAA"/>
    <property type="match status" value="1"/>
</dbReference>
<dbReference type="InterPro" id="IPR014277">
    <property type="entry name" value="Orc1/Cdc6_arc"/>
</dbReference>
<dbReference type="AlphaFoldDB" id="A0A521E839"/>